<dbReference type="Gene3D" id="1.10.1740.10">
    <property type="match status" value="1"/>
</dbReference>
<sequence length="176" mass="19497">MDATVAQRRQLDAAIGGDAKAFEALATESKAMIWSVCLRITGNAFDAEDALHDTLATAWRTMQQFPREWSFGTWIYRIAASSALNVLRSRETTEIDVDETYSPERDFAQHLAEADLVQRALNAMPPELRAAFVLRELAEYTYAQIADYQGISVPTAKSRIASGRRAFEAAMTSGIS</sequence>
<comment type="caution">
    <text evidence="8">The sequence shown here is derived from an EMBL/GenBank/DDBJ whole genome shotgun (WGS) entry which is preliminary data.</text>
</comment>
<evidence type="ECO:0000256" key="2">
    <source>
        <dbReference type="ARBA" id="ARBA00023015"/>
    </source>
</evidence>
<keyword evidence="4" id="KW-0238">DNA-binding</keyword>
<feature type="domain" description="RNA polymerase sigma-70 region 2" evidence="6">
    <location>
        <begin position="29"/>
        <end position="91"/>
    </location>
</feature>
<dbReference type="InterPro" id="IPR014284">
    <property type="entry name" value="RNA_pol_sigma-70_dom"/>
</dbReference>
<dbReference type="RefSeq" id="WP_307487476.1">
    <property type="nucleotide sequence ID" value="NZ_JAUSSY010000001.1"/>
</dbReference>
<dbReference type="InterPro" id="IPR007627">
    <property type="entry name" value="RNA_pol_sigma70_r2"/>
</dbReference>
<evidence type="ECO:0000256" key="4">
    <source>
        <dbReference type="ARBA" id="ARBA00023125"/>
    </source>
</evidence>
<dbReference type="Pfam" id="PF08281">
    <property type="entry name" value="Sigma70_r4_2"/>
    <property type="match status" value="1"/>
</dbReference>
<dbReference type="EMBL" id="JAUSSY010000001">
    <property type="protein sequence ID" value="MDQ0116873.1"/>
    <property type="molecule type" value="Genomic_DNA"/>
</dbReference>
<dbReference type="Gene3D" id="1.10.10.10">
    <property type="entry name" value="Winged helix-like DNA-binding domain superfamily/Winged helix DNA-binding domain"/>
    <property type="match status" value="1"/>
</dbReference>
<dbReference type="SUPFAM" id="SSF88946">
    <property type="entry name" value="Sigma2 domain of RNA polymerase sigma factors"/>
    <property type="match status" value="1"/>
</dbReference>
<reference evidence="8 9" key="1">
    <citation type="submission" date="2023-07" db="EMBL/GenBank/DDBJ databases">
        <title>Sorghum-associated microbial communities from plants grown in Nebraska, USA.</title>
        <authorList>
            <person name="Schachtman D."/>
        </authorList>
    </citation>
    <scope>NUCLEOTIDE SEQUENCE [LARGE SCALE GENOMIC DNA]</scope>
    <source>
        <strain evidence="8 9">DS994</strain>
    </source>
</reference>
<evidence type="ECO:0000259" key="6">
    <source>
        <dbReference type="Pfam" id="PF04542"/>
    </source>
</evidence>
<dbReference type="Pfam" id="PF04542">
    <property type="entry name" value="Sigma70_r2"/>
    <property type="match status" value="1"/>
</dbReference>
<evidence type="ECO:0000313" key="8">
    <source>
        <dbReference type="EMBL" id="MDQ0116873.1"/>
    </source>
</evidence>
<evidence type="ECO:0000259" key="7">
    <source>
        <dbReference type="Pfam" id="PF08281"/>
    </source>
</evidence>
<dbReference type="InterPro" id="IPR039425">
    <property type="entry name" value="RNA_pol_sigma-70-like"/>
</dbReference>
<dbReference type="InterPro" id="IPR013325">
    <property type="entry name" value="RNA_pol_sigma_r2"/>
</dbReference>
<keyword evidence="9" id="KW-1185">Reference proteome</keyword>
<keyword evidence="5" id="KW-0804">Transcription</keyword>
<dbReference type="InterPro" id="IPR013249">
    <property type="entry name" value="RNA_pol_sigma70_r4_t2"/>
</dbReference>
<dbReference type="PANTHER" id="PTHR43133:SF8">
    <property type="entry name" value="RNA POLYMERASE SIGMA FACTOR HI_1459-RELATED"/>
    <property type="match status" value="1"/>
</dbReference>
<dbReference type="CDD" id="cd06171">
    <property type="entry name" value="Sigma70_r4"/>
    <property type="match status" value="1"/>
</dbReference>
<accession>A0ABT9UD25</accession>
<keyword evidence="3" id="KW-0731">Sigma factor</keyword>
<dbReference type="Proteomes" id="UP001226389">
    <property type="component" value="Unassembled WGS sequence"/>
</dbReference>
<name>A0ABT9UD25_9MICC</name>
<organism evidence="8 9">
    <name type="scientific">Pseudarthrobacter defluvii</name>
    <dbReference type="NCBI Taxonomy" id="410837"/>
    <lineage>
        <taxon>Bacteria</taxon>
        <taxon>Bacillati</taxon>
        <taxon>Actinomycetota</taxon>
        <taxon>Actinomycetes</taxon>
        <taxon>Micrococcales</taxon>
        <taxon>Micrococcaceae</taxon>
        <taxon>Pseudarthrobacter</taxon>
    </lineage>
</organism>
<dbReference type="InterPro" id="IPR013324">
    <property type="entry name" value="RNA_pol_sigma_r3/r4-like"/>
</dbReference>
<dbReference type="PANTHER" id="PTHR43133">
    <property type="entry name" value="RNA POLYMERASE ECF-TYPE SIGMA FACTO"/>
    <property type="match status" value="1"/>
</dbReference>
<keyword evidence="2" id="KW-0805">Transcription regulation</keyword>
<evidence type="ECO:0000313" key="9">
    <source>
        <dbReference type="Proteomes" id="UP001226389"/>
    </source>
</evidence>
<evidence type="ECO:0000256" key="3">
    <source>
        <dbReference type="ARBA" id="ARBA00023082"/>
    </source>
</evidence>
<comment type="similarity">
    <text evidence="1">Belongs to the sigma-70 factor family. ECF subfamily.</text>
</comment>
<gene>
    <name evidence="8" type="ORF">J2T22_000033</name>
</gene>
<dbReference type="SUPFAM" id="SSF88659">
    <property type="entry name" value="Sigma3 and sigma4 domains of RNA polymerase sigma factors"/>
    <property type="match status" value="1"/>
</dbReference>
<feature type="domain" description="RNA polymerase sigma factor 70 region 4 type 2" evidence="7">
    <location>
        <begin position="116"/>
        <end position="166"/>
    </location>
</feature>
<dbReference type="InterPro" id="IPR036388">
    <property type="entry name" value="WH-like_DNA-bd_sf"/>
</dbReference>
<evidence type="ECO:0000256" key="5">
    <source>
        <dbReference type="ARBA" id="ARBA00023163"/>
    </source>
</evidence>
<proteinExistence type="inferred from homology"/>
<evidence type="ECO:0000256" key="1">
    <source>
        <dbReference type="ARBA" id="ARBA00010641"/>
    </source>
</evidence>
<protein>
    <submittedName>
        <fullName evidence="8">RNA polymerase sigma-70 factor (ECF subfamily)</fullName>
    </submittedName>
</protein>
<dbReference type="NCBIfam" id="TIGR02937">
    <property type="entry name" value="sigma70-ECF"/>
    <property type="match status" value="1"/>
</dbReference>